<dbReference type="Proteomes" id="UP001153148">
    <property type="component" value="Unassembled WGS sequence"/>
</dbReference>
<feature type="domain" description="HTH psq-type" evidence="4">
    <location>
        <begin position="243"/>
        <end position="295"/>
    </location>
</feature>
<reference evidence="5" key="1">
    <citation type="submission" date="2021-03" db="EMBL/GenBank/DDBJ databases">
        <authorList>
            <person name="Tran Van P."/>
        </authorList>
    </citation>
    <scope>NUCLEOTIDE SEQUENCE</scope>
</reference>
<evidence type="ECO:0000259" key="4">
    <source>
        <dbReference type="PROSITE" id="PS50960"/>
    </source>
</evidence>
<dbReference type="InterPro" id="IPR051095">
    <property type="entry name" value="Dros_DevTransReg"/>
</dbReference>
<dbReference type="Pfam" id="PF05225">
    <property type="entry name" value="HTH_psq"/>
    <property type="match status" value="4"/>
</dbReference>
<dbReference type="EMBL" id="CAJPIN010009523">
    <property type="protein sequence ID" value="CAG2059424.1"/>
    <property type="molecule type" value="Genomic_DNA"/>
</dbReference>
<keyword evidence="6" id="KW-1185">Reference proteome</keyword>
<evidence type="ECO:0000256" key="3">
    <source>
        <dbReference type="PROSITE-ProRule" id="PRU00320"/>
    </source>
</evidence>
<accession>A0ABN7NVC4</accession>
<sequence>MEGPIITSYAKKKVVLNRLRAETNVLNMEGEIITGHAKRKVVLNRFREEVNVLNMEGASTIRCVKKKGALNRQREEVVVINMEEHIIIRHAKKKVVLNRLEEEINVLNMEGSSIIRHVKKKVRNTPPLSDVISDAGRSGTMGPKLWTQEDMELALDALRNNMSLAKASATYHIPSPTLWKRARHMGVDIPKLKIKSWTEDNLNSALGAIRSGAMSANKASKAYGIPSSTLFKNAHLKGIRLTTPFNAAPTTWTQDDLEQALVAISSGQTSVQHASTEYGIPKGTLYGRCKRDGIKLSRNNVALWSEESMAEALEAVRVGQMSIKDAASHYKLPYSSLYGRLKRNKYQVELAPSSG</sequence>
<dbReference type="SUPFAM" id="SSF46689">
    <property type="entry name" value="Homeodomain-like"/>
    <property type="match status" value="4"/>
</dbReference>
<evidence type="ECO:0000256" key="1">
    <source>
        <dbReference type="ARBA" id="ARBA00004123"/>
    </source>
</evidence>
<comment type="subcellular location">
    <subcellularLocation>
        <location evidence="1 3">Nucleus</location>
    </subcellularLocation>
</comment>
<feature type="DNA-binding region" description="H-T-H motif" evidence="3">
    <location>
        <begin position="271"/>
        <end position="291"/>
    </location>
</feature>
<proteinExistence type="predicted"/>
<organism evidence="5 6">
    <name type="scientific">Timema podura</name>
    <name type="common">Walking stick</name>
    <dbReference type="NCBI Taxonomy" id="61482"/>
    <lineage>
        <taxon>Eukaryota</taxon>
        <taxon>Metazoa</taxon>
        <taxon>Ecdysozoa</taxon>
        <taxon>Arthropoda</taxon>
        <taxon>Hexapoda</taxon>
        <taxon>Insecta</taxon>
        <taxon>Pterygota</taxon>
        <taxon>Neoptera</taxon>
        <taxon>Polyneoptera</taxon>
        <taxon>Phasmatodea</taxon>
        <taxon>Timematodea</taxon>
        <taxon>Timematoidea</taxon>
        <taxon>Timematidae</taxon>
        <taxon>Timema</taxon>
    </lineage>
</organism>
<name>A0ABN7NVC4_TIMPD</name>
<dbReference type="InterPro" id="IPR007889">
    <property type="entry name" value="HTH_Psq"/>
</dbReference>
<dbReference type="PANTHER" id="PTHR23110:SF102">
    <property type="entry name" value="PIPSQUEAK, ISOFORM O"/>
    <property type="match status" value="1"/>
</dbReference>
<keyword evidence="2 3" id="KW-0539">Nucleus</keyword>
<evidence type="ECO:0000313" key="5">
    <source>
        <dbReference type="EMBL" id="CAG2059424.1"/>
    </source>
</evidence>
<evidence type="ECO:0000256" key="2">
    <source>
        <dbReference type="ARBA" id="ARBA00023242"/>
    </source>
</evidence>
<dbReference type="InterPro" id="IPR009057">
    <property type="entry name" value="Homeodomain-like_sf"/>
</dbReference>
<evidence type="ECO:0000313" key="6">
    <source>
        <dbReference type="Proteomes" id="UP001153148"/>
    </source>
</evidence>
<keyword evidence="3" id="KW-0238">DNA-binding</keyword>
<protein>
    <recommendedName>
        <fullName evidence="4">HTH psq-type domain-containing protein</fullName>
    </recommendedName>
</protein>
<dbReference type="PANTHER" id="PTHR23110">
    <property type="entry name" value="BTB DOMAIN TRANSCRIPTION FACTOR"/>
    <property type="match status" value="1"/>
</dbReference>
<dbReference type="PROSITE" id="PS50960">
    <property type="entry name" value="HTH_PSQ"/>
    <property type="match status" value="1"/>
</dbReference>
<comment type="caution">
    <text evidence="5">The sequence shown here is derived from an EMBL/GenBank/DDBJ whole genome shotgun (WGS) entry which is preliminary data.</text>
</comment>
<gene>
    <name evidence="5" type="ORF">TPAB3V08_LOCUS6387</name>
</gene>
<dbReference type="Gene3D" id="1.10.10.60">
    <property type="entry name" value="Homeodomain-like"/>
    <property type="match status" value="4"/>
</dbReference>